<keyword evidence="1" id="KW-0732">Signal</keyword>
<dbReference type="InterPro" id="IPR042230">
    <property type="entry name" value="CusF_sf"/>
</dbReference>
<evidence type="ECO:0000313" key="3">
    <source>
        <dbReference type="Proteomes" id="UP000217211"/>
    </source>
</evidence>
<dbReference type="eggNOG" id="COG5569">
    <property type="taxonomic scope" value="Bacteria"/>
</dbReference>
<dbReference type="Proteomes" id="UP000217211">
    <property type="component" value="Plasmid pSJ05684b"/>
</dbReference>
<dbReference type="Gene3D" id="2.40.50.320">
    <property type="entry name" value="Copper binding periplasmic protein CusF"/>
    <property type="match status" value="1"/>
</dbReference>
<proteinExistence type="predicted"/>
<reference evidence="2 3" key="1">
    <citation type="submission" date="2017-08" db="EMBL/GenBank/DDBJ databases">
        <title>Multipartite genome sequences of Sinorhizobium species nodulating soybeans.</title>
        <authorList>
            <person name="Tian C.F."/>
        </authorList>
    </citation>
    <scope>NUCLEOTIDE SEQUENCE [LARGE SCALE GENOMIC DNA]</scope>
    <source>
        <strain evidence="2 3">CCBAU 05684</strain>
        <plasmid evidence="3">psj05684b</plasmid>
    </source>
</reference>
<dbReference type="Pfam" id="PF11604">
    <property type="entry name" value="CusF_Ec"/>
    <property type="match status" value="1"/>
</dbReference>
<organism evidence="2 3">
    <name type="scientific">Sinorhizobium sojae CCBAU 05684</name>
    <dbReference type="NCBI Taxonomy" id="716928"/>
    <lineage>
        <taxon>Bacteria</taxon>
        <taxon>Pseudomonadati</taxon>
        <taxon>Pseudomonadota</taxon>
        <taxon>Alphaproteobacteria</taxon>
        <taxon>Hyphomicrobiales</taxon>
        <taxon>Rhizobiaceae</taxon>
        <taxon>Sinorhizobium/Ensifer group</taxon>
        <taxon>Sinorhizobium</taxon>
    </lineage>
</organism>
<gene>
    <name evidence="2" type="ORF">SJ05684_b59450</name>
</gene>
<sequence length="94" mass="10299">MKTLIKLTLASTLAIGTAYGSFAAEFTKGTVKKLDAKAKKVTLIHEELKSLDMPAMTMVFRVQDDAILEKLKEGANIEFVAERVNGKLTVTQVK</sequence>
<dbReference type="OrthoDB" id="7371803at2"/>
<dbReference type="RefSeq" id="WP_034855252.1">
    <property type="nucleotide sequence ID" value="NZ_AJQT01000056.1"/>
</dbReference>
<protein>
    <submittedName>
        <fullName evidence="2">Uncharacterized protein</fullName>
    </submittedName>
</protein>
<feature type="chain" id="PRO_5013077779" evidence="1">
    <location>
        <begin position="24"/>
        <end position="94"/>
    </location>
</feature>
<dbReference type="EMBL" id="CP023068">
    <property type="protein sequence ID" value="ASY66927.1"/>
    <property type="molecule type" value="Genomic_DNA"/>
</dbReference>
<evidence type="ECO:0000313" key="2">
    <source>
        <dbReference type="EMBL" id="ASY66927.1"/>
    </source>
</evidence>
<dbReference type="KEGG" id="esj:SJ05684_b59450"/>
<dbReference type="InterPro" id="IPR021647">
    <property type="entry name" value="CusF_Ec"/>
</dbReference>
<accession>A0A249PMF0</accession>
<dbReference type="AlphaFoldDB" id="A0A249PMF0"/>
<name>A0A249PMF0_9HYPH</name>
<evidence type="ECO:0000256" key="1">
    <source>
        <dbReference type="SAM" id="SignalP"/>
    </source>
</evidence>
<dbReference type="STRING" id="716928.GCA_000261485_02976"/>
<keyword evidence="3" id="KW-1185">Reference proteome</keyword>
<feature type="signal peptide" evidence="1">
    <location>
        <begin position="1"/>
        <end position="23"/>
    </location>
</feature>
<geneLocation type="plasmid" evidence="3">
    <name>psj05684b</name>
</geneLocation>
<keyword evidence="2" id="KW-0614">Plasmid</keyword>